<reference evidence="7" key="1">
    <citation type="journal article" date="2023" name="Int. J. Syst. Evol. Microbiol.">
        <title>&lt;i&gt;Clostridium folliculivorans&lt;/i&gt; sp. nov., isolated from soil samples of an organic paddy in Japan.</title>
        <authorList>
            <person name="Tazawa J."/>
            <person name="Kobayashi H."/>
            <person name="Tanizawa Y."/>
            <person name="Uchino A."/>
            <person name="Tanaka F."/>
            <person name="Urashima Y."/>
            <person name="Miura S."/>
            <person name="Sakamoto M."/>
            <person name="Ohkuma M."/>
            <person name="Tohno M."/>
        </authorList>
    </citation>
    <scope>NUCLEOTIDE SEQUENCE</scope>
    <source>
        <strain evidence="7">D1-1</strain>
    </source>
</reference>
<evidence type="ECO:0000256" key="1">
    <source>
        <dbReference type="ARBA" id="ARBA00001917"/>
    </source>
</evidence>
<dbReference type="SUPFAM" id="SSF55469">
    <property type="entry name" value="FMN-dependent nitroreductase-like"/>
    <property type="match status" value="1"/>
</dbReference>
<dbReference type="RefSeq" id="WP_261852857.1">
    <property type="nucleotide sequence ID" value="NZ_BQXY01000004.1"/>
</dbReference>
<dbReference type="InterPro" id="IPR000415">
    <property type="entry name" value="Nitroreductase-like"/>
</dbReference>
<feature type="domain" description="Putative nitroreductase TM1586" evidence="6">
    <location>
        <begin position="6"/>
        <end position="219"/>
    </location>
</feature>
<keyword evidence="8" id="KW-1185">Reference proteome</keyword>
<dbReference type="PANTHER" id="PTHR43673">
    <property type="entry name" value="NAD(P)H NITROREDUCTASE YDGI-RELATED"/>
    <property type="match status" value="1"/>
</dbReference>
<dbReference type="EMBL" id="BQXY01000004">
    <property type="protein sequence ID" value="GKU25917.1"/>
    <property type="molecule type" value="Genomic_DNA"/>
</dbReference>
<dbReference type="AlphaFoldDB" id="A0A9W5Y3R4"/>
<evidence type="ECO:0000256" key="5">
    <source>
        <dbReference type="ARBA" id="ARBA00023002"/>
    </source>
</evidence>
<comment type="cofactor">
    <cofactor evidence="1">
        <name>FMN</name>
        <dbReference type="ChEBI" id="CHEBI:58210"/>
    </cofactor>
</comment>
<evidence type="ECO:0000256" key="4">
    <source>
        <dbReference type="ARBA" id="ARBA00022643"/>
    </source>
</evidence>
<protein>
    <submittedName>
        <fullName evidence="7">Nitroreductase</fullName>
    </submittedName>
</protein>
<dbReference type="GO" id="GO:0016491">
    <property type="term" value="F:oxidoreductase activity"/>
    <property type="evidence" value="ECO:0007669"/>
    <property type="project" value="UniProtKB-KW"/>
</dbReference>
<comment type="caution">
    <text evidence="7">The sequence shown here is derived from an EMBL/GenBank/DDBJ whole genome shotgun (WGS) entry which is preliminary data.</text>
</comment>
<keyword evidence="4" id="KW-0288">FMN</keyword>
<dbReference type="Gene3D" id="3.40.109.10">
    <property type="entry name" value="NADH Oxidase"/>
    <property type="match status" value="1"/>
</dbReference>
<evidence type="ECO:0000256" key="2">
    <source>
        <dbReference type="ARBA" id="ARBA00007118"/>
    </source>
</evidence>
<dbReference type="Proteomes" id="UP001057868">
    <property type="component" value="Unassembled WGS sequence"/>
</dbReference>
<keyword evidence="3" id="KW-0285">Flavoprotein</keyword>
<dbReference type="Gene3D" id="3.40.109.30">
    <property type="entry name" value="putative nitroreductase (tm1586), domain 2"/>
    <property type="match status" value="1"/>
</dbReference>
<name>A0A9W5Y3R4_9CLOT</name>
<evidence type="ECO:0000313" key="7">
    <source>
        <dbReference type="EMBL" id="GKU25917.1"/>
    </source>
</evidence>
<dbReference type="Pfam" id="PF14512">
    <property type="entry name" value="TM1586_NiRdase"/>
    <property type="match status" value="1"/>
</dbReference>
<keyword evidence="5" id="KW-0560">Oxidoreductase</keyword>
<evidence type="ECO:0000256" key="3">
    <source>
        <dbReference type="ARBA" id="ARBA00022630"/>
    </source>
</evidence>
<organism evidence="7 8">
    <name type="scientific">Clostridium folliculivorans</name>
    <dbReference type="NCBI Taxonomy" id="2886038"/>
    <lineage>
        <taxon>Bacteria</taxon>
        <taxon>Bacillati</taxon>
        <taxon>Bacillota</taxon>
        <taxon>Clostridia</taxon>
        <taxon>Eubacteriales</taxon>
        <taxon>Clostridiaceae</taxon>
        <taxon>Clostridium</taxon>
    </lineage>
</organism>
<sequence>MDNAKFYETMYKRKSVRKYDMNSLDDKTLNDVKSFISEINPLVTGIKTDLQVISQNDVKSFMSIKAPHYVVVFSENKEGYLTNIGFMLQQLDLYLSANGLGACWQGMAKPAKDIVSKSELEFVIMLAFGKPAESLYRSDRSEFKRNSIESIRNKADFDELLEAVRIAPSATNSQPWHFDIEGNNLYVNCVKLNPIKALIMEKMNKIDIGIGLCHLSIASKYLGKKFKFLQNESVKENVPKGYFNIGNVEIN</sequence>
<proteinExistence type="inferred from homology"/>
<evidence type="ECO:0000313" key="8">
    <source>
        <dbReference type="Proteomes" id="UP001057868"/>
    </source>
</evidence>
<evidence type="ECO:0000259" key="6">
    <source>
        <dbReference type="Pfam" id="PF14512"/>
    </source>
</evidence>
<gene>
    <name evidence="7" type="ORF">CFOLD11_27440</name>
</gene>
<dbReference type="PANTHER" id="PTHR43673:SF2">
    <property type="entry name" value="NITROREDUCTASE"/>
    <property type="match status" value="1"/>
</dbReference>
<dbReference type="InterPro" id="IPR029478">
    <property type="entry name" value="TM1586_NiRdase"/>
</dbReference>
<accession>A0A9W5Y3R4</accession>
<comment type="similarity">
    <text evidence="2">Belongs to the nitroreductase family.</text>
</comment>